<dbReference type="GO" id="GO:0042931">
    <property type="term" value="F:enterobactin transmembrane transporter activity"/>
    <property type="evidence" value="ECO:0007669"/>
    <property type="project" value="UniProtKB-ARBA"/>
</dbReference>
<evidence type="ECO:0000313" key="24">
    <source>
        <dbReference type="EMBL" id="RPM06644.1"/>
    </source>
</evidence>
<evidence type="ECO:0000256" key="8">
    <source>
        <dbReference type="ARBA" id="ARBA00023004"/>
    </source>
</evidence>
<evidence type="ECO:0000256" key="10">
    <source>
        <dbReference type="ARBA" id="ARBA00023077"/>
    </source>
</evidence>
<comment type="subcellular location">
    <subcellularLocation>
        <location evidence="1 14">Cell outer membrane</location>
        <topology evidence="1 14">Multi-pass membrane protein</topology>
    </subcellularLocation>
</comment>
<dbReference type="SUPFAM" id="SSF56935">
    <property type="entry name" value="Porins"/>
    <property type="match status" value="1"/>
</dbReference>
<evidence type="ECO:0000313" key="21">
    <source>
        <dbReference type="EMBL" id="CRO21040.1"/>
    </source>
</evidence>
<dbReference type="NCBIfam" id="NF010048">
    <property type="entry name" value="PRK13524.1"/>
    <property type="match status" value="1"/>
</dbReference>
<reference evidence="26" key="4">
    <citation type="submission" date="2017-05" db="EMBL/GenBank/DDBJ databases">
        <authorList>
            <person name="Giani T."/>
            <person name="Arena F."/>
            <person name="Pollini S."/>
            <person name="Di Pilato V."/>
            <person name="D'Andrea M.M."/>
            <person name="Henrici De Angelis L."/>
            <person name="Bassetti M."/>
            <person name="Rossolini G.M."/>
        </authorList>
    </citation>
    <scope>NUCLEOTIDE SEQUENCE [LARGE SCALE GENOMIC DNA]</scope>
    <source>
        <strain evidence="26">S567_C10_BS</strain>
    </source>
</reference>
<dbReference type="PANTHER" id="PTHR30069">
    <property type="entry name" value="TONB-DEPENDENT OUTER MEMBRANE RECEPTOR"/>
    <property type="match status" value="1"/>
</dbReference>
<evidence type="ECO:0000256" key="13">
    <source>
        <dbReference type="ARBA" id="ARBA00023237"/>
    </source>
</evidence>
<keyword evidence="6 14" id="KW-0812">Transmembrane</keyword>
<evidence type="ECO:0000259" key="19">
    <source>
        <dbReference type="Pfam" id="PF00593"/>
    </source>
</evidence>
<feature type="chain" id="PRO_5015036166" evidence="18">
    <location>
        <begin position="29"/>
        <end position="742"/>
    </location>
</feature>
<dbReference type="CDD" id="cd01347">
    <property type="entry name" value="ligand_gated_channel"/>
    <property type="match status" value="1"/>
</dbReference>
<dbReference type="GO" id="GO:0038023">
    <property type="term" value="F:signaling receptor activity"/>
    <property type="evidence" value="ECO:0007669"/>
    <property type="project" value="InterPro"/>
</dbReference>
<feature type="domain" description="TonB-dependent receptor plug" evidence="20">
    <location>
        <begin position="64"/>
        <end position="178"/>
    </location>
</feature>
<sequence length="742" mass="80938">MYPQFRRGHLAAAVLFASSSLLGGQALAEDERLEELDERAESVVQLGDEVVLGTAEQELKQAPGVSIITAEDIRKRPPVNDLSEIIRTMPGVNLTGNSSSGQRGNNRQIDIRGMGPENTLILVDGKPVSSRNSVRYGWRGERDTRGDSNWVPPEEVERIEVLRGPAAARYGSGAAGGVVNIITKRPTDRLRGSMTVFTNIPESSKDGATRRANFSLSGPLTEALSFRAYGSANKTDSDDTDINLGHTVNPSRTVAGREGVRNRDLSGMLSWQVTPDQVVDFEAGFSRQGNIYAGDTQNNNGTANTQGLADDGAETNRMYRENYAITHNGTWSFGTSRFVAQYDSTRNNRLEEGLAGSVEGQIGADRSFSTSKLENYRLSGELNLPLHALFEQVLTVGAEWNKETLNDPSSLKQGFVGSDSLPGTPAAGSRSPKSKAEIRALYVEDNIELRPGTMLTPGLRLDDHSDFGLNWSPSLNASQTLGEYFTVKAGIARAFKAPNLYQSNPNYLLYTRGNGCPIQTSSGGCYLVGNENLDAETSVNKELGIEFRRDGWVAGLTYFRNDYKNKIVAPLDVMGQTGTGNNILQWSNAKKAVVEGLEGNLLVPLHEDLSWSTNLTYMLQSKDKDTGNPLSVIPEYTLNSTLDWQASERLSTQLTSTIYGRQEPPKHGTSRNTPVVSRKEVGTYGIWGVSAGYTFSENLSVRGGVSNLFDKRLYRQGNSFDAGAATYNEPGRAYYVSMTTSF</sequence>
<evidence type="ECO:0000256" key="14">
    <source>
        <dbReference type="PROSITE-ProRule" id="PRU01360"/>
    </source>
</evidence>
<keyword evidence="9" id="KW-0406">Ion transport</keyword>
<dbReference type="EMBL" id="WXZT01000026">
    <property type="protein sequence ID" value="MZZ16372.1"/>
    <property type="molecule type" value="Genomic_DNA"/>
</dbReference>
<dbReference type="FunFam" id="2.40.170.20:FF:000002">
    <property type="entry name" value="Colicin I TonB-dependent receptor"/>
    <property type="match status" value="1"/>
</dbReference>
<feature type="compositionally biased region" description="Polar residues" evidence="17">
    <location>
        <begin position="94"/>
        <end position="108"/>
    </location>
</feature>
<keyword evidence="4 14" id="KW-1134">Transmembrane beta strand</keyword>
<keyword evidence="10 16" id="KW-0798">TonB box</keyword>
<dbReference type="EMBL" id="NFFZ01000005">
    <property type="protein sequence ID" value="OTI62217.1"/>
    <property type="molecule type" value="Genomic_DNA"/>
</dbReference>
<dbReference type="PROSITE" id="PS01156">
    <property type="entry name" value="TONB_DEPENDENT_REC_2"/>
    <property type="match status" value="1"/>
</dbReference>
<dbReference type="PROSITE" id="PS52016">
    <property type="entry name" value="TONB_DEPENDENT_REC_3"/>
    <property type="match status" value="1"/>
</dbReference>
<gene>
    <name evidence="21" type="primary">pfeA_1</name>
    <name evidence="23" type="ORF">CAZ10_11615</name>
    <name evidence="22" type="ORF">GUL26_29325</name>
    <name evidence="24" type="ORF">IPC1295_27865</name>
    <name evidence="21" type="ORF">PAERUG_P19_London_7_VIM_2_05_10_01077</name>
</gene>
<evidence type="ECO:0000256" key="4">
    <source>
        <dbReference type="ARBA" id="ARBA00022452"/>
    </source>
</evidence>
<dbReference type="InterPro" id="IPR010105">
    <property type="entry name" value="TonB_sidphr_rcpt"/>
</dbReference>
<organism evidence="23 26">
    <name type="scientific">Pseudomonas aeruginosa</name>
    <dbReference type="NCBI Taxonomy" id="287"/>
    <lineage>
        <taxon>Bacteria</taxon>
        <taxon>Pseudomonadati</taxon>
        <taxon>Pseudomonadota</taxon>
        <taxon>Gammaproteobacteria</taxon>
        <taxon>Pseudomonadales</taxon>
        <taxon>Pseudomonadaceae</taxon>
        <taxon>Pseudomonas</taxon>
    </lineage>
</organism>
<dbReference type="GO" id="GO:0015344">
    <property type="term" value="F:siderophore uptake transmembrane transporter activity"/>
    <property type="evidence" value="ECO:0007669"/>
    <property type="project" value="UniProtKB-ARBA"/>
</dbReference>
<evidence type="ECO:0000256" key="18">
    <source>
        <dbReference type="SAM" id="SignalP"/>
    </source>
</evidence>
<evidence type="ECO:0000256" key="11">
    <source>
        <dbReference type="ARBA" id="ARBA00023136"/>
    </source>
</evidence>
<dbReference type="PANTHER" id="PTHR30069:SF8">
    <property type="entry name" value="TONB-DEPENDENT SIDEROPHORE RECEPTOR PROTEIN"/>
    <property type="match status" value="1"/>
</dbReference>
<comment type="similarity">
    <text evidence="2 14 16">Belongs to the TonB-dependent receptor family.</text>
</comment>
<reference evidence="24 27" key="6">
    <citation type="submission" date="2019-01" db="EMBL/GenBank/DDBJ databases">
        <title>The Pseudomonas aeruginosa pan-genome provides new insights on its population structure, horizontal gene transfer and pathogenicity.</title>
        <authorList>
            <person name="Freschi L."/>
            <person name="Vincent A.T."/>
            <person name="Jeukens J."/>
            <person name="Emond-Rheault J.-G."/>
            <person name="Kukavica-Ibrulj I."/>
            <person name="Dupont M.-J."/>
            <person name="Charette S.J."/>
            <person name="Boyle B."/>
            <person name="Levesque R.C."/>
        </authorList>
    </citation>
    <scope>NUCLEOTIDE SEQUENCE [LARGE SCALE GENOMIC DNA]</scope>
    <source>
        <strain evidence="24 27">PA-W36</strain>
    </source>
</reference>
<reference evidence="23" key="3">
    <citation type="submission" date="2017-05" db="EMBL/GenBank/DDBJ databases">
        <authorList>
            <person name="Song R."/>
            <person name="Chenine A.L."/>
            <person name="Ruprecht R.M."/>
        </authorList>
    </citation>
    <scope>NUCLEOTIDE SEQUENCE [LARGE SCALE GENOMIC DNA]</scope>
    <source>
        <strain evidence="23">S567_C10_BS</strain>
    </source>
</reference>
<keyword evidence="3 14" id="KW-0813">Transport</keyword>
<evidence type="ECO:0000256" key="16">
    <source>
        <dbReference type="RuleBase" id="RU003357"/>
    </source>
</evidence>
<keyword evidence="12 23" id="KW-0675">Receptor</keyword>
<dbReference type="InterPro" id="IPR010917">
    <property type="entry name" value="TonB_rcpt_CS"/>
</dbReference>
<dbReference type="Gene3D" id="2.40.170.20">
    <property type="entry name" value="TonB-dependent receptor, beta-barrel domain"/>
    <property type="match status" value="1"/>
</dbReference>
<dbReference type="OMA" id="HPPANDL"/>
<evidence type="ECO:0000256" key="6">
    <source>
        <dbReference type="ARBA" id="ARBA00022692"/>
    </source>
</evidence>
<comment type="caution">
    <text evidence="23">The sequence shown here is derived from an EMBL/GenBank/DDBJ whole genome shotgun (WGS) entry which is preliminary data.</text>
</comment>
<dbReference type="InterPro" id="IPR039426">
    <property type="entry name" value="TonB-dep_rcpt-like"/>
</dbReference>
<evidence type="ECO:0000313" key="22">
    <source>
        <dbReference type="EMBL" id="MZZ16372.1"/>
    </source>
</evidence>
<dbReference type="NCBIfam" id="TIGR01783">
    <property type="entry name" value="TonB-siderophor"/>
    <property type="match status" value="1"/>
</dbReference>
<reference evidence="24 27" key="5">
    <citation type="submission" date="2017-08" db="EMBL/GenBank/DDBJ databases">
        <authorList>
            <person name="Feschi L."/>
            <person name="Jeukens J."/>
            <person name="Emond-Rheault J.-G."/>
            <person name="Kukavica-Ibrulj I."/>
            <person name="Boyle B."/>
            <person name="Levesque R.C."/>
        </authorList>
    </citation>
    <scope>NUCLEOTIDE SEQUENCE [LARGE SCALE GENOMIC DNA]</scope>
    <source>
        <strain evidence="24 27">PA-W36</strain>
    </source>
</reference>
<keyword evidence="8" id="KW-0408">Iron</keyword>
<dbReference type="EMBL" id="CVVU01000044">
    <property type="protein sequence ID" value="CRO21040.1"/>
    <property type="molecule type" value="Genomic_DNA"/>
</dbReference>
<dbReference type="Proteomes" id="UP000284767">
    <property type="component" value="Unassembled WGS sequence"/>
</dbReference>
<dbReference type="Proteomes" id="UP000194857">
    <property type="component" value="Unassembled WGS sequence"/>
</dbReference>
<evidence type="ECO:0000259" key="20">
    <source>
        <dbReference type="Pfam" id="PF07715"/>
    </source>
</evidence>
<dbReference type="Gene3D" id="2.170.130.10">
    <property type="entry name" value="TonB-dependent receptor, plug domain"/>
    <property type="match status" value="1"/>
</dbReference>
<dbReference type="RefSeq" id="WP_003117107.1">
    <property type="nucleotide sequence ID" value="NZ_AP014839.1"/>
</dbReference>
<reference evidence="22" key="7">
    <citation type="submission" date="2020-01" db="EMBL/GenBank/DDBJ databases">
        <title>Bacteria Cultured from War Wounds Associated with the Conflict in Eastern Ukraine.</title>
        <authorList>
            <person name="Snesrud E."/>
            <person name="Galac M.R."/>
            <person name="Mc Gann P."/>
            <person name="Valentine K."/>
            <person name="Viacheslav K."/>
        </authorList>
    </citation>
    <scope>NUCLEOTIDE SEQUENCE</scope>
    <source>
        <strain evidence="22">VNMU148</strain>
    </source>
</reference>
<evidence type="ECO:0000313" key="27">
    <source>
        <dbReference type="Proteomes" id="UP000284767"/>
    </source>
</evidence>
<dbReference type="AlphaFoldDB" id="A0A0D7MLK4"/>
<feature type="signal peptide" evidence="18">
    <location>
        <begin position="1"/>
        <end position="28"/>
    </location>
</feature>
<feature type="region of interest" description="Disordered" evidence="17">
    <location>
        <begin position="409"/>
        <end position="435"/>
    </location>
</feature>
<evidence type="ECO:0000256" key="2">
    <source>
        <dbReference type="ARBA" id="ARBA00009810"/>
    </source>
</evidence>
<dbReference type="InterPro" id="IPR000531">
    <property type="entry name" value="Beta-barrel_TonB"/>
</dbReference>
<dbReference type="InterPro" id="IPR036942">
    <property type="entry name" value="Beta-barrel_TonB_sf"/>
</dbReference>
<evidence type="ECO:0000313" key="26">
    <source>
        <dbReference type="Proteomes" id="UP000194857"/>
    </source>
</evidence>
<dbReference type="InterPro" id="IPR058134">
    <property type="entry name" value="PirA/FepA/PfeA"/>
</dbReference>
<reference evidence="25" key="2">
    <citation type="submission" date="2015-06" db="EMBL/GenBank/DDBJ databases">
        <authorList>
            <person name="Radhakrishnan Rajesh"/>
            <person name="Underwood Anthony"/>
            <person name="Al-Shahib Ali"/>
        </authorList>
    </citation>
    <scope>NUCLEOTIDE SEQUENCE [LARGE SCALE GENOMIC DNA]</scope>
    <source>
        <strain evidence="25">P19_London_7_VIM_2_05_10</strain>
    </source>
</reference>
<dbReference type="Pfam" id="PF00593">
    <property type="entry name" value="TonB_dep_Rec_b-barrel"/>
    <property type="match status" value="1"/>
</dbReference>
<keyword evidence="5" id="KW-0410">Iron transport</keyword>
<keyword evidence="13 14" id="KW-0998">Cell outer membrane</keyword>
<dbReference type="Proteomes" id="UP000045039">
    <property type="component" value="Unassembled WGS sequence"/>
</dbReference>
<accession>A0A0D7MLK4</accession>
<name>A0A0D7MLK4_PSEAI</name>
<evidence type="ECO:0000313" key="23">
    <source>
        <dbReference type="EMBL" id="OTI62217.1"/>
    </source>
</evidence>
<evidence type="ECO:0000256" key="7">
    <source>
        <dbReference type="ARBA" id="ARBA00022729"/>
    </source>
</evidence>
<evidence type="ECO:0000256" key="5">
    <source>
        <dbReference type="ARBA" id="ARBA00022496"/>
    </source>
</evidence>
<evidence type="ECO:0000256" key="1">
    <source>
        <dbReference type="ARBA" id="ARBA00004571"/>
    </source>
</evidence>
<proteinExistence type="inferred from homology"/>
<protein>
    <submittedName>
        <fullName evidence="21">Ferric enterobactin receptor</fullName>
    </submittedName>
    <submittedName>
        <fullName evidence="23">TonB-dependent siderophore receptor</fullName>
    </submittedName>
</protein>
<evidence type="ECO:0000256" key="3">
    <source>
        <dbReference type="ARBA" id="ARBA00022448"/>
    </source>
</evidence>
<evidence type="ECO:0000256" key="12">
    <source>
        <dbReference type="ARBA" id="ARBA00023170"/>
    </source>
</evidence>
<reference evidence="21" key="1">
    <citation type="submission" date="2015-06" db="EMBL/GenBank/DDBJ databases">
        <authorList>
            <person name="Radhakrishnan R."/>
            <person name="Underwood A."/>
            <person name="Al-Shahib A."/>
        </authorList>
    </citation>
    <scope>NUCLEOTIDE SEQUENCE</scope>
    <source>
        <strain evidence="21">P19_London_7_VIM_2_05_10</strain>
    </source>
</reference>
<dbReference type="Pfam" id="PF07715">
    <property type="entry name" value="Plug"/>
    <property type="match status" value="1"/>
</dbReference>
<dbReference type="InterPro" id="IPR012910">
    <property type="entry name" value="Plug_dom"/>
</dbReference>
<dbReference type="EMBL" id="NSNE01000022">
    <property type="protein sequence ID" value="RPM06644.1"/>
    <property type="molecule type" value="Genomic_DNA"/>
</dbReference>
<evidence type="ECO:0000256" key="9">
    <source>
        <dbReference type="ARBA" id="ARBA00023065"/>
    </source>
</evidence>
<dbReference type="GO" id="GO:0009279">
    <property type="term" value="C:cell outer membrane"/>
    <property type="evidence" value="ECO:0007669"/>
    <property type="project" value="UniProtKB-SubCell"/>
</dbReference>
<dbReference type="InterPro" id="IPR037066">
    <property type="entry name" value="Plug_dom_sf"/>
</dbReference>
<dbReference type="GO" id="GO:0044718">
    <property type="term" value="P:siderophore transmembrane transport"/>
    <property type="evidence" value="ECO:0007669"/>
    <property type="project" value="TreeGrafter"/>
</dbReference>
<feature type="domain" description="TonB-dependent receptor-like beta-barrel" evidence="19">
    <location>
        <begin position="274"/>
        <end position="708"/>
    </location>
</feature>
<feature type="short sequence motif" description="TonB C-terminal box" evidence="15">
    <location>
        <begin position="725"/>
        <end position="742"/>
    </location>
</feature>
<feature type="region of interest" description="Disordered" evidence="17">
    <location>
        <begin position="92"/>
        <end position="112"/>
    </location>
</feature>
<keyword evidence="7 18" id="KW-0732">Signal</keyword>
<evidence type="ECO:0000256" key="17">
    <source>
        <dbReference type="SAM" id="MobiDB-lite"/>
    </source>
</evidence>
<dbReference type="NCBIfam" id="NF010051">
    <property type="entry name" value="PRK13528.1"/>
    <property type="match status" value="1"/>
</dbReference>
<evidence type="ECO:0000256" key="15">
    <source>
        <dbReference type="PROSITE-ProRule" id="PRU10144"/>
    </source>
</evidence>
<dbReference type="Proteomes" id="UP000644192">
    <property type="component" value="Unassembled WGS sequence"/>
</dbReference>
<evidence type="ECO:0000313" key="25">
    <source>
        <dbReference type="Proteomes" id="UP000045039"/>
    </source>
</evidence>
<keyword evidence="11 14" id="KW-0472">Membrane</keyword>